<keyword evidence="8" id="KW-1185">Reference proteome</keyword>
<dbReference type="EMBL" id="JBHTIU010000073">
    <property type="protein sequence ID" value="MFD0871096.1"/>
    <property type="molecule type" value="Genomic_DNA"/>
</dbReference>
<evidence type="ECO:0000256" key="5">
    <source>
        <dbReference type="ARBA" id="ARBA00023125"/>
    </source>
</evidence>
<keyword evidence="4" id="KW-0805">Transcription regulation</keyword>
<evidence type="ECO:0000256" key="6">
    <source>
        <dbReference type="ARBA" id="ARBA00023163"/>
    </source>
</evidence>
<dbReference type="InterPro" id="IPR002481">
    <property type="entry name" value="FUR"/>
</dbReference>
<keyword evidence="3" id="KW-0862">Zinc</keyword>
<dbReference type="Gene3D" id="1.10.10.10">
    <property type="entry name" value="Winged helix-like DNA-binding domain superfamily/Winged helix DNA-binding domain"/>
    <property type="match status" value="1"/>
</dbReference>
<evidence type="ECO:0000256" key="3">
    <source>
        <dbReference type="ARBA" id="ARBA00022833"/>
    </source>
</evidence>
<keyword evidence="6" id="KW-0804">Transcription</keyword>
<dbReference type="CDD" id="cd07153">
    <property type="entry name" value="Fur_like"/>
    <property type="match status" value="1"/>
</dbReference>
<accession>A0ABW3DCN1</accession>
<keyword evidence="2" id="KW-0678">Repressor</keyword>
<dbReference type="PANTHER" id="PTHR33202">
    <property type="entry name" value="ZINC UPTAKE REGULATION PROTEIN"/>
    <property type="match status" value="1"/>
</dbReference>
<name>A0ABW3DCN1_9BACL</name>
<gene>
    <name evidence="7" type="primary">perR</name>
    <name evidence="7" type="ORF">ACFQ03_18305</name>
</gene>
<dbReference type="SUPFAM" id="SSF46785">
    <property type="entry name" value="Winged helix' DNA-binding domain"/>
    <property type="match status" value="1"/>
</dbReference>
<dbReference type="InterPro" id="IPR036388">
    <property type="entry name" value="WH-like_DNA-bd_sf"/>
</dbReference>
<dbReference type="Pfam" id="PF01475">
    <property type="entry name" value="FUR"/>
    <property type="match status" value="1"/>
</dbReference>
<sequence length="148" mass="16868">MTTRFEQALDKLKMSGVRMTPQRYAILSYLLDSTCHPTADDIYRALEDRFPSMSVATVYNNLKVFIESGLVRELTFGDNSSRFDADMSNHYHAQCEQCGVIVDFHYPTLTDIEQQAAHETGFQVRGHRVEVSGICKECMEKNAHNSTH</sequence>
<dbReference type="InterPro" id="IPR036390">
    <property type="entry name" value="WH_DNA-bd_sf"/>
</dbReference>
<keyword evidence="5" id="KW-0238">DNA-binding</keyword>
<comment type="similarity">
    <text evidence="1">Belongs to the Fur family.</text>
</comment>
<evidence type="ECO:0000256" key="4">
    <source>
        <dbReference type="ARBA" id="ARBA00023015"/>
    </source>
</evidence>
<reference evidence="8" key="1">
    <citation type="journal article" date="2019" name="Int. J. Syst. Evol. Microbiol.">
        <title>The Global Catalogue of Microorganisms (GCM) 10K type strain sequencing project: providing services to taxonomists for standard genome sequencing and annotation.</title>
        <authorList>
            <consortium name="The Broad Institute Genomics Platform"/>
            <consortium name="The Broad Institute Genome Sequencing Center for Infectious Disease"/>
            <person name="Wu L."/>
            <person name="Ma J."/>
        </authorList>
    </citation>
    <scope>NUCLEOTIDE SEQUENCE [LARGE SCALE GENOMIC DNA]</scope>
    <source>
        <strain evidence="8">CCUG 57263</strain>
    </source>
</reference>
<evidence type="ECO:0000256" key="2">
    <source>
        <dbReference type="ARBA" id="ARBA00022491"/>
    </source>
</evidence>
<organism evidence="7 8">
    <name type="scientific">Paenibacillus residui</name>
    <dbReference type="NCBI Taxonomy" id="629724"/>
    <lineage>
        <taxon>Bacteria</taxon>
        <taxon>Bacillati</taxon>
        <taxon>Bacillota</taxon>
        <taxon>Bacilli</taxon>
        <taxon>Bacillales</taxon>
        <taxon>Paenibacillaceae</taxon>
        <taxon>Paenibacillus</taxon>
    </lineage>
</organism>
<dbReference type="Gene3D" id="3.30.1490.190">
    <property type="match status" value="1"/>
</dbReference>
<evidence type="ECO:0000313" key="8">
    <source>
        <dbReference type="Proteomes" id="UP001597120"/>
    </source>
</evidence>
<protein>
    <submittedName>
        <fullName evidence="7">Peroxide-responsive transcriptional repressor PerR</fullName>
    </submittedName>
</protein>
<dbReference type="Proteomes" id="UP001597120">
    <property type="component" value="Unassembled WGS sequence"/>
</dbReference>
<evidence type="ECO:0000313" key="7">
    <source>
        <dbReference type="EMBL" id="MFD0871096.1"/>
    </source>
</evidence>
<dbReference type="InterPro" id="IPR043135">
    <property type="entry name" value="Fur_C"/>
</dbReference>
<dbReference type="RefSeq" id="WP_144941886.1">
    <property type="nucleotide sequence ID" value="NZ_JBHTIU010000073.1"/>
</dbReference>
<dbReference type="PANTHER" id="PTHR33202:SF8">
    <property type="entry name" value="PEROXIDE-RESPONSIVE REPRESSOR PERR"/>
    <property type="match status" value="1"/>
</dbReference>
<evidence type="ECO:0000256" key="1">
    <source>
        <dbReference type="ARBA" id="ARBA00007957"/>
    </source>
</evidence>
<proteinExistence type="inferred from homology"/>
<comment type="caution">
    <text evidence="7">The sequence shown here is derived from an EMBL/GenBank/DDBJ whole genome shotgun (WGS) entry which is preliminary data.</text>
</comment>